<evidence type="ECO:0000256" key="5">
    <source>
        <dbReference type="ARBA" id="ARBA00022737"/>
    </source>
</evidence>
<sequence>ATPSSRKPSLICLLLQLQRISPGLPLCHSQSPFFFFFLLPVGGSFLVNCTTDCPQPQLINLETSLSKEARDHGVGWAAFLLSNVTDDSQIHCSGYCNGSQIATSSGITVFRFPEVQLAPLPPWHPVGDNLTLRCLVTGGAPRARLSAVLLRGEEELSPRRPVVGEPAEVTATVLAGRGDHGANFSCRTELDLRPQGLGLFQNTSAPRQLRTFDLPATLPRVEAPLNLEVGTSRPVHCILDGLFPASEAQVQMALGDQMLDLIVTSHGDKLRAKAIATARTDQEGARENLTVFSFLGPFLNLSDTNVTEWSTVNVTCTAGARVQVMLDGARTPPPGKPAQLQLLVNESDDGRDFFCNATLDVNGVVLHKNTTVQLRVLYGPRIDRAKCPQRLTWKDRTTHVLRCQARGNPAPVLRCSHERSGLVVPIGIPLCVNLTYNGTYHCKAASPRGTHTLLVVIDVQSKLKKKSASGVAGQAQEGSGHACLFAPGFSAQVGALSQSVSSWWC</sequence>
<gene>
    <name evidence="17" type="primary">Icam3</name>
</gene>
<evidence type="ECO:0000256" key="6">
    <source>
        <dbReference type="ARBA" id="ARBA00022889"/>
    </source>
</evidence>
<dbReference type="FunFam" id="2.60.40.10:FF:000194">
    <property type="entry name" value="Intercellular adhesion molecule 1"/>
    <property type="match status" value="1"/>
</dbReference>
<dbReference type="SUPFAM" id="SSF48726">
    <property type="entry name" value="Immunoglobulin"/>
    <property type="match status" value="5"/>
</dbReference>
<keyword evidence="7" id="KW-1133">Transmembrane helix</keyword>
<proteinExistence type="inferred from homology"/>
<evidence type="ECO:0000256" key="7">
    <source>
        <dbReference type="ARBA" id="ARBA00022989"/>
    </source>
</evidence>
<dbReference type="FunFam" id="2.60.40.10:FF:000338">
    <property type="entry name" value="intercellular adhesion molecule 5"/>
    <property type="match status" value="1"/>
</dbReference>
<keyword evidence="6" id="KW-0130">Cell adhesion</keyword>
<dbReference type="PRINTS" id="PR01472">
    <property type="entry name" value="ICAMVCAM1"/>
</dbReference>
<keyword evidence="9" id="KW-1015">Disulfide bond</keyword>
<evidence type="ECO:0000259" key="16">
    <source>
        <dbReference type="Pfam" id="PF21146"/>
    </source>
</evidence>
<dbReference type="InterPro" id="IPR003988">
    <property type="entry name" value="ICAM"/>
</dbReference>
<dbReference type="GO" id="GO:0005886">
    <property type="term" value="C:plasma membrane"/>
    <property type="evidence" value="ECO:0007669"/>
    <property type="project" value="TreeGrafter"/>
</dbReference>
<keyword evidence="11" id="KW-0393">Immunoglobulin domain</keyword>
<dbReference type="InterPro" id="IPR048679">
    <property type="entry name" value="ICAM1_3_5_D2"/>
</dbReference>
<organism evidence="17">
    <name type="scientific">Castor canadensis</name>
    <name type="common">American beaver</name>
    <dbReference type="NCBI Taxonomy" id="51338"/>
    <lineage>
        <taxon>Eukaryota</taxon>
        <taxon>Metazoa</taxon>
        <taxon>Chordata</taxon>
        <taxon>Craniata</taxon>
        <taxon>Vertebrata</taxon>
        <taxon>Euteleostomi</taxon>
        <taxon>Mammalia</taxon>
        <taxon>Eutheria</taxon>
        <taxon>Euarchontoglires</taxon>
        <taxon>Glires</taxon>
        <taxon>Rodentia</taxon>
        <taxon>Castorimorpha</taxon>
        <taxon>Castoridae</taxon>
        <taxon>Castor</taxon>
    </lineage>
</organism>
<evidence type="ECO:0000256" key="2">
    <source>
        <dbReference type="ARBA" id="ARBA00005925"/>
    </source>
</evidence>
<evidence type="ECO:0000256" key="13">
    <source>
        <dbReference type="ARBA" id="ARBA00038746"/>
    </source>
</evidence>
<dbReference type="Pfam" id="PF03921">
    <property type="entry name" value="ICAM_N"/>
    <property type="match status" value="1"/>
</dbReference>
<dbReference type="PRINTS" id="PR01473">
    <property type="entry name" value="ICAM"/>
</dbReference>
<evidence type="ECO:0000256" key="11">
    <source>
        <dbReference type="ARBA" id="ARBA00023319"/>
    </source>
</evidence>
<dbReference type="GO" id="GO:1901701">
    <property type="term" value="P:cellular response to oxygen-containing compound"/>
    <property type="evidence" value="ECO:0007669"/>
    <property type="project" value="UniProtKB-ARBA"/>
</dbReference>
<feature type="domain" description="Intercellular adhesion molecule 1/3/5 D2" evidence="16">
    <location>
        <begin position="219"/>
        <end position="287"/>
    </location>
</feature>
<evidence type="ECO:0000313" key="17">
    <source>
        <dbReference type="Ensembl" id="ENSCCNP00000012627.1"/>
    </source>
</evidence>
<feature type="domain" description="Intercellular adhesion molecule N-terminal" evidence="15">
    <location>
        <begin position="38"/>
        <end position="114"/>
    </location>
</feature>
<evidence type="ECO:0000256" key="12">
    <source>
        <dbReference type="ARBA" id="ARBA00037418"/>
    </source>
</evidence>
<dbReference type="Gene3D" id="2.60.40.10">
    <property type="entry name" value="Immunoglobulins"/>
    <property type="match status" value="5"/>
</dbReference>
<protein>
    <recommendedName>
        <fullName evidence="14">Intercellular adhesion molecule 1</fullName>
    </recommendedName>
</protein>
<evidence type="ECO:0000256" key="10">
    <source>
        <dbReference type="ARBA" id="ARBA00023180"/>
    </source>
</evidence>
<comment type="function">
    <text evidence="12">ICAM proteins are ligands for the leukocyte adhesion protein LFA-1 (integrin alpha-L/beta-2). During leukocyte trans-endothelial migration, ICAM1 engagement promotes the assembly of endothelial apical cups through ARHGEF26/SGEF and RHOG activation.</text>
</comment>
<keyword evidence="10" id="KW-0325">Glycoprotein</keyword>
<keyword evidence="5" id="KW-0677">Repeat</keyword>
<dbReference type="InterPro" id="IPR036179">
    <property type="entry name" value="Ig-like_dom_sf"/>
</dbReference>
<reference evidence="17" key="1">
    <citation type="submission" date="2023-09" db="UniProtKB">
        <authorList>
            <consortium name="Ensembl"/>
        </authorList>
    </citation>
    <scope>IDENTIFICATION</scope>
</reference>
<dbReference type="AlphaFoldDB" id="A0A8C0WJ94"/>
<dbReference type="PANTHER" id="PTHR13771:SF17">
    <property type="entry name" value="INTERCELLULAR ADHESION MOLECULE 3"/>
    <property type="match status" value="1"/>
</dbReference>
<dbReference type="InterPro" id="IPR003987">
    <property type="entry name" value="ICAM_VCAM_N"/>
</dbReference>
<keyword evidence="4" id="KW-0732">Signal</keyword>
<accession>A0A8C0WJ94</accession>
<dbReference type="InterPro" id="IPR047012">
    <property type="entry name" value="ICAM_VCAM"/>
</dbReference>
<evidence type="ECO:0000256" key="14">
    <source>
        <dbReference type="ARBA" id="ARBA00040566"/>
    </source>
</evidence>
<keyword evidence="3" id="KW-0812">Transmembrane</keyword>
<dbReference type="GO" id="GO:0005178">
    <property type="term" value="F:integrin binding"/>
    <property type="evidence" value="ECO:0007669"/>
    <property type="project" value="InterPro"/>
</dbReference>
<dbReference type="FunFam" id="2.60.40.10:FF:000641">
    <property type="entry name" value="Intercellular adhesion molecule 1"/>
    <property type="match status" value="1"/>
</dbReference>
<comment type="subcellular location">
    <subcellularLocation>
        <location evidence="1">Membrane</location>
        <topology evidence="1">Single-pass type I membrane protein</topology>
    </subcellularLocation>
</comment>
<evidence type="ECO:0000256" key="9">
    <source>
        <dbReference type="ARBA" id="ARBA00023157"/>
    </source>
</evidence>
<evidence type="ECO:0000256" key="4">
    <source>
        <dbReference type="ARBA" id="ARBA00022729"/>
    </source>
</evidence>
<dbReference type="GO" id="GO:0098609">
    <property type="term" value="P:cell-cell adhesion"/>
    <property type="evidence" value="ECO:0007669"/>
    <property type="project" value="InterPro"/>
</dbReference>
<evidence type="ECO:0000259" key="15">
    <source>
        <dbReference type="Pfam" id="PF03921"/>
    </source>
</evidence>
<comment type="subunit">
    <text evidence="13">Homodimer. Interacts with MUC1 and promotes cell aggregation in epithelial cells. Interacts with ARHGEF26/SGEF. Interacts (on T cell side) with CD81, CD247 and CD9 at immunological synapses between antigen-presenting cells and T cells.</text>
</comment>
<dbReference type="GO" id="GO:0006955">
    <property type="term" value="P:immune response"/>
    <property type="evidence" value="ECO:0007669"/>
    <property type="project" value="UniProtKB-ARBA"/>
</dbReference>
<dbReference type="Ensembl" id="ENSCCNT00000016582.1">
    <property type="protein sequence ID" value="ENSCCNP00000012627.1"/>
    <property type="gene ID" value="ENSCCNG00000012508.1"/>
</dbReference>
<dbReference type="Pfam" id="PF21146">
    <property type="entry name" value="ICAM1_3_5_D2"/>
    <property type="match status" value="1"/>
</dbReference>
<dbReference type="FunFam" id="2.60.40.10:FF:000648">
    <property type="entry name" value="Intercellular adhesion molecule 1"/>
    <property type="match status" value="1"/>
</dbReference>
<dbReference type="InterPro" id="IPR013783">
    <property type="entry name" value="Ig-like_fold"/>
</dbReference>
<comment type="similarity">
    <text evidence="2">Belongs to the immunoglobulin superfamily. ICAM family.</text>
</comment>
<evidence type="ECO:0000256" key="1">
    <source>
        <dbReference type="ARBA" id="ARBA00004479"/>
    </source>
</evidence>
<dbReference type="InterPro" id="IPR013768">
    <property type="entry name" value="ICAM_N"/>
</dbReference>
<evidence type="ECO:0000256" key="8">
    <source>
        <dbReference type="ARBA" id="ARBA00023136"/>
    </source>
</evidence>
<evidence type="ECO:0000256" key="3">
    <source>
        <dbReference type="ARBA" id="ARBA00022692"/>
    </source>
</evidence>
<keyword evidence="8" id="KW-0472">Membrane</keyword>
<name>A0A8C0WJ94_CASCN</name>
<dbReference type="PANTHER" id="PTHR13771">
    <property type="entry name" value="INTERCELLULAR ADHESION MOLECULE"/>
    <property type="match status" value="1"/>
</dbReference>